<dbReference type="AlphaFoldDB" id="A0A6C0KL47"/>
<dbReference type="PROSITE" id="PS50142">
    <property type="entry name" value="RNASE_3_2"/>
    <property type="match status" value="1"/>
</dbReference>
<dbReference type="InterPro" id="IPR014720">
    <property type="entry name" value="dsRBD_dom"/>
</dbReference>
<dbReference type="PANTHER" id="PTHR11207">
    <property type="entry name" value="RIBONUCLEASE III"/>
    <property type="match status" value="1"/>
</dbReference>
<evidence type="ECO:0000313" key="9">
    <source>
        <dbReference type="EMBL" id="QHU18752.1"/>
    </source>
</evidence>
<feature type="compositionally biased region" description="Basic residues" evidence="6">
    <location>
        <begin position="337"/>
        <end position="358"/>
    </location>
</feature>
<evidence type="ECO:0000256" key="5">
    <source>
        <dbReference type="ARBA" id="ARBA00022884"/>
    </source>
</evidence>
<accession>A0A6C0KL47</accession>
<dbReference type="EMBL" id="MN740937">
    <property type="protein sequence ID" value="QHU18752.1"/>
    <property type="molecule type" value="Genomic_DNA"/>
</dbReference>
<dbReference type="SUPFAM" id="SSF54768">
    <property type="entry name" value="dsRNA-binding domain-like"/>
    <property type="match status" value="1"/>
</dbReference>
<feature type="region of interest" description="Disordered" evidence="6">
    <location>
        <begin position="319"/>
        <end position="358"/>
    </location>
</feature>
<reference evidence="9" key="1">
    <citation type="journal article" date="2020" name="Nature">
        <title>Giant virus diversity and host interactions through global metagenomics.</title>
        <authorList>
            <person name="Schulz F."/>
            <person name="Roux S."/>
            <person name="Paez-Espino D."/>
            <person name="Jungbluth S."/>
            <person name="Walsh D.A."/>
            <person name="Denef V.J."/>
            <person name="McMahon K.D."/>
            <person name="Konstantinidis K.T."/>
            <person name="Eloe-Fadrosh E.A."/>
            <person name="Kyrpides N.C."/>
            <person name="Woyke T."/>
        </authorList>
    </citation>
    <scope>NUCLEOTIDE SEQUENCE</scope>
    <source>
        <strain evidence="9">GVMAG-S-3300013006-158</strain>
    </source>
</reference>
<evidence type="ECO:0000259" key="8">
    <source>
        <dbReference type="PROSITE" id="PS50142"/>
    </source>
</evidence>
<dbReference type="CDD" id="cd10845">
    <property type="entry name" value="DSRM_RNAse_III_family"/>
    <property type="match status" value="1"/>
</dbReference>
<dbReference type="InterPro" id="IPR011907">
    <property type="entry name" value="RNase_III"/>
</dbReference>
<dbReference type="SUPFAM" id="SSF69065">
    <property type="entry name" value="RNase III domain-like"/>
    <property type="match status" value="1"/>
</dbReference>
<evidence type="ECO:0008006" key="10">
    <source>
        <dbReference type="Google" id="ProtNLM"/>
    </source>
</evidence>
<dbReference type="InterPro" id="IPR000999">
    <property type="entry name" value="RNase_III_dom"/>
</dbReference>
<dbReference type="SMART" id="SM00358">
    <property type="entry name" value="DSRM"/>
    <property type="match status" value="1"/>
</dbReference>
<evidence type="ECO:0000256" key="4">
    <source>
        <dbReference type="ARBA" id="ARBA00022801"/>
    </source>
</evidence>
<dbReference type="CDD" id="cd00593">
    <property type="entry name" value="RIBOc"/>
    <property type="match status" value="1"/>
</dbReference>
<dbReference type="Pfam" id="PF00035">
    <property type="entry name" value="dsrm"/>
    <property type="match status" value="1"/>
</dbReference>
<sequence>MNTVVQSGNTKIFNPWNPKNRELTPSDAIPILKRYGWKGRIKTFKLFAQACCHKSYVDRPEIWQEQAEYGEEILIAPRPEDCLPLRKCDNEEMEYLGDRVLGLVIASYVSKRYPGQGEGFLTRILSRIVNNIQLGKLAKEIGMGEWIILSRHMEEVCDGRNNLRILGSMFEAWVGALYLQEEDAGRGLQQCHDFLIRIIEKHIDFVQIIIEDTNYKDQLLRKFQSLYHVPPRYKEIAVVGPPHDRIFTMGVLDPTDKILTTATARNKKVAEQEASRMALELLEPSIKPAASATNEVNSESEAEVVPVVAAVAVTAASVTAASASTVPPHSERPAPSRSHRKGPVVQKRPKVQLHKMDE</sequence>
<keyword evidence="4" id="KW-0378">Hydrolase</keyword>
<feature type="domain" description="RNase III" evidence="8">
    <location>
        <begin position="28"/>
        <end position="182"/>
    </location>
</feature>
<dbReference type="Gene3D" id="3.30.160.20">
    <property type="match status" value="1"/>
</dbReference>
<name>A0A6C0KL47_9ZZZZ</name>
<dbReference type="GO" id="GO:0004525">
    <property type="term" value="F:ribonuclease III activity"/>
    <property type="evidence" value="ECO:0007669"/>
    <property type="project" value="InterPro"/>
</dbReference>
<feature type="domain" description="DRBM" evidence="7">
    <location>
        <begin position="214"/>
        <end position="284"/>
    </location>
</feature>
<organism evidence="9">
    <name type="scientific">viral metagenome</name>
    <dbReference type="NCBI Taxonomy" id="1070528"/>
    <lineage>
        <taxon>unclassified sequences</taxon>
        <taxon>metagenomes</taxon>
        <taxon>organismal metagenomes</taxon>
    </lineage>
</organism>
<dbReference type="GO" id="GO:0003725">
    <property type="term" value="F:double-stranded RNA binding"/>
    <property type="evidence" value="ECO:0007669"/>
    <property type="project" value="TreeGrafter"/>
</dbReference>
<keyword evidence="5" id="KW-0694">RNA-binding</keyword>
<protein>
    <recommendedName>
        <fullName evidence="10">RNase III domain-containing protein</fullName>
    </recommendedName>
</protein>
<evidence type="ECO:0000256" key="3">
    <source>
        <dbReference type="ARBA" id="ARBA00022759"/>
    </source>
</evidence>
<evidence type="ECO:0000256" key="6">
    <source>
        <dbReference type="SAM" id="MobiDB-lite"/>
    </source>
</evidence>
<dbReference type="GO" id="GO:0010468">
    <property type="term" value="P:regulation of gene expression"/>
    <property type="evidence" value="ECO:0007669"/>
    <property type="project" value="TreeGrafter"/>
</dbReference>
<dbReference type="Gene3D" id="1.10.1520.10">
    <property type="entry name" value="Ribonuclease III domain"/>
    <property type="match status" value="1"/>
</dbReference>
<dbReference type="PROSITE" id="PS50137">
    <property type="entry name" value="DS_RBD"/>
    <property type="match status" value="1"/>
</dbReference>
<keyword evidence="2" id="KW-0540">Nuclease</keyword>
<evidence type="ECO:0000256" key="1">
    <source>
        <dbReference type="ARBA" id="ARBA00010183"/>
    </source>
</evidence>
<dbReference type="Pfam" id="PF14622">
    <property type="entry name" value="Ribonucleas_3_3"/>
    <property type="match status" value="1"/>
</dbReference>
<dbReference type="HAMAP" id="MF_00104">
    <property type="entry name" value="RNase_III"/>
    <property type="match status" value="1"/>
</dbReference>
<dbReference type="GO" id="GO:0006364">
    <property type="term" value="P:rRNA processing"/>
    <property type="evidence" value="ECO:0007669"/>
    <property type="project" value="InterPro"/>
</dbReference>
<evidence type="ECO:0000259" key="7">
    <source>
        <dbReference type="PROSITE" id="PS50137"/>
    </source>
</evidence>
<keyword evidence="3" id="KW-0255">Endonuclease</keyword>
<evidence type="ECO:0000256" key="2">
    <source>
        <dbReference type="ARBA" id="ARBA00022722"/>
    </source>
</evidence>
<comment type="similarity">
    <text evidence="1">Belongs to the ribonuclease III family.</text>
</comment>
<dbReference type="SMART" id="SM00535">
    <property type="entry name" value="RIBOc"/>
    <property type="match status" value="1"/>
</dbReference>
<dbReference type="InterPro" id="IPR036389">
    <property type="entry name" value="RNase_III_sf"/>
</dbReference>
<proteinExistence type="inferred from homology"/>
<dbReference type="PANTHER" id="PTHR11207:SF0">
    <property type="entry name" value="RIBONUCLEASE 3"/>
    <property type="match status" value="1"/>
</dbReference>